<proteinExistence type="predicted"/>
<accession>A0A0D0V3N2</accession>
<protein>
    <submittedName>
        <fullName evidence="1">Unplaced genomic scaffold supercont1.6, whole genome shotgun sequence</fullName>
    </submittedName>
</protein>
<dbReference type="EMBL" id="KN847901">
    <property type="protein sequence ID" value="KIR41189.1"/>
    <property type="molecule type" value="Genomic_DNA"/>
</dbReference>
<keyword evidence="2" id="KW-1185">Reference proteome</keyword>
<gene>
    <name evidence="1" type="ORF">I313_03144</name>
</gene>
<dbReference type="HOGENOM" id="CLU_2637995_0_0_1"/>
<organism evidence="1 2">
    <name type="scientific">Cryptococcus deuterogattii Ram5</name>
    <dbReference type="NCBI Taxonomy" id="1296110"/>
    <lineage>
        <taxon>Eukaryota</taxon>
        <taxon>Fungi</taxon>
        <taxon>Dikarya</taxon>
        <taxon>Basidiomycota</taxon>
        <taxon>Agaricomycotina</taxon>
        <taxon>Tremellomycetes</taxon>
        <taxon>Tremellales</taxon>
        <taxon>Cryptococcaceae</taxon>
        <taxon>Cryptococcus</taxon>
        <taxon>Cryptococcus gattii species complex</taxon>
    </lineage>
</organism>
<evidence type="ECO:0000313" key="2">
    <source>
        <dbReference type="Proteomes" id="UP000053392"/>
    </source>
</evidence>
<dbReference type="Proteomes" id="UP000053392">
    <property type="component" value="Unassembled WGS sequence"/>
</dbReference>
<dbReference type="AlphaFoldDB" id="A0A0D0V3N2"/>
<evidence type="ECO:0000313" key="1">
    <source>
        <dbReference type="EMBL" id="KIR41189.1"/>
    </source>
</evidence>
<reference evidence="1 2" key="1">
    <citation type="submission" date="2015-01" db="EMBL/GenBank/DDBJ databases">
        <title>The Genome Sequence of Cryptococcus gattii Ram5.</title>
        <authorList>
            <consortium name="The Broad Institute Genomics Platform"/>
            <person name="Cuomo C."/>
            <person name="Litvintseva A."/>
            <person name="Chen Y."/>
            <person name="Heitman J."/>
            <person name="Sun S."/>
            <person name="Springer D."/>
            <person name="Dromer F."/>
            <person name="Young S."/>
            <person name="Zeng Q."/>
            <person name="Gargeya S."/>
            <person name="Abouelleil A."/>
            <person name="Alvarado L."/>
            <person name="Chapman S.B."/>
            <person name="Gainer-Dewar J."/>
            <person name="Goldberg J."/>
            <person name="Griggs A."/>
            <person name="Gujja S."/>
            <person name="Hansen M."/>
            <person name="Howarth C."/>
            <person name="Imamovic A."/>
            <person name="Larimer J."/>
            <person name="Murphy C."/>
            <person name="Naylor J."/>
            <person name="Pearson M."/>
            <person name="Priest M."/>
            <person name="Roberts A."/>
            <person name="Saif S."/>
            <person name="Shea T."/>
            <person name="Sykes S."/>
            <person name="Wortman J."/>
            <person name="Nusbaum C."/>
            <person name="Birren B."/>
        </authorList>
    </citation>
    <scope>NUCLEOTIDE SEQUENCE [LARGE SCALE GENOMIC DNA]</scope>
    <source>
        <strain evidence="1 2">Ram5</strain>
    </source>
</reference>
<name>A0A0D0V3N2_9TREE</name>
<sequence>MGMMDGCSLDKGWVSDSVKLGARAMLSDSGWIKRPRHYSSPRTEYLLVQRHFQHFHHAVLLLPLPPRRCPLRHNVTR</sequence>